<evidence type="ECO:0000313" key="2">
    <source>
        <dbReference type="Proteomes" id="UP000235786"/>
    </source>
</evidence>
<dbReference type="EMBL" id="KZ613946">
    <property type="protein sequence ID" value="PMD40095.1"/>
    <property type="molecule type" value="Genomic_DNA"/>
</dbReference>
<dbReference type="AlphaFoldDB" id="A0A2J6RNJ6"/>
<name>A0A2J6RNJ6_HYAVF</name>
<accession>A0A2J6RNJ6</accession>
<dbReference type="Proteomes" id="UP000235786">
    <property type="component" value="Unassembled WGS sequence"/>
</dbReference>
<keyword evidence="2" id="KW-1185">Reference proteome</keyword>
<evidence type="ECO:0000313" key="1">
    <source>
        <dbReference type="EMBL" id="PMD40095.1"/>
    </source>
</evidence>
<proteinExistence type="predicted"/>
<sequence length="70" mass="7514">MKLIAISFWTSLTKDLLQADKCGSAPNQSQNGVHVAAKRLPAPGSQVPSRTVRTAHASEGWHTLQINGSF</sequence>
<protein>
    <submittedName>
        <fullName evidence="1">Uncharacterized protein</fullName>
    </submittedName>
</protein>
<organism evidence="1 2">
    <name type="scientific">Hyaloscypha variabilis (strain UAMH 11265 / GT02V1 / F)</name>
    <name type="common">Meliniomyces variabilis</name>
    <dbReference type="NCBI Taxonomy" id="1149755"/>
    <lineage>
        <taxon>Eukaryota</taxon>
        <taxon>Fungi</taxon>
        <taxon>Dikarya</taxon>
        <taxon>Ascomycota</taxon>
        <taxon>Pezizomycotina</taxon>
        <taxon>Leotiomycetes</taxon>
        <taxon>Helotiales</taxon>
        <taxon>Hyaloscyphaceae</taxon>
        <taxon>Hyaloscypha</taxon>
        <taxon>Hyaloscypha variabilis</taxon>
    </lineage>
</organism>
<gene>
    <name evidence="1" type="ORF">L207DRAFT_513042</name>
</gene>
<reference evidence="1 2" key="1">
    <citation type="submission" date="2016-04" db="EMBL/GenBank/DDBJ databases">
        <title>A degradative enzymes factory behind the ericoid mycorrhizal symbiosis.</title>
        <authorList>
            <consortium name="DOE Joint Genome Institute"/>
            <person name="Martino E."/>
            <person name="Morin E."/>
            <person name="Grelet G."/>
            <person name="Kuo A."/>
            <person name="Kohler A."/>
            <person name="Daghino S."/>
            <person name="Barry K."/>
            <person name="Choi C."/>
            <person name="Cichocki N."/>
            <person name="Clum A."/>
            <person name="Copeland A."/>
            <person name="Hainaut M."/>
            <person name="Haridas S."/>
            <person name="Labutti K."/>
            <person name="Lindquist E."/>
            <person name="Lipzen A."/>
            <person name="Khouja H.-R."/>
            <person name="Murat C."/>
            <person name="Ohm R."/>
            <person name="Olson A."/>
            <person name="Spatafora J."/>
            <person name="Veneault-Fourrey C."/>
            <person name="Henrissat B."/>
            <person name="Grigoriev I."/>
            <person name="Martin F."/>
            <person name="Perotto S."/>
        </authorList>
    </citation>
    <scope>NUCLEOTIDE SEQUENCE [LARGE SCALE GENOMIC DNA]</scope>
    <source>
        <strain evidence="1 2">F</strain>
    </source>
</reference>